<feature type="region of interest" description="Disordered" evidence="1">
    <location>
        <begin position="890"/>
        <end position="912"/>
    </location>
</feature>
<feature type="region of interest" description="Disordered" evidence="1">
    <location>
        <begin position="228"/>
        <end position="248"/>
    </location>
</feature>
<feature type="region of interest" description="Disordered" evidence="1">
    <location>
        <begin position="373"/>
        <end position="400"/>
    </location>
</feature>
<reference evidence="2 3" key="1">
    <citation type="submission" date="2019-01" db="EMBL/GenBank/DDBJ databases">
        <authorList>
            <person name="Sayadi A."/>
        </authorList>
    </citation>
    <scope>NUCLEOTIDE SEQUENCE [LARGE SCALE GENOMIC DNA]</scope>
</reference>
<feature type="compositionally biased region" description="Basic and acidic residues" evidence="1">
    <location>
        <begin position="1952"/>
        <end position="1963"/>
    </location>
</feature>
<feature type="compositionally biased region" description="Polar residues" evidence="1">
    <location>
        <begin position="1967"/>
        <end position="1980"/>
    </location>
</feature>
<feature type="compositionally biased region" description="Basic and acidic residues" evidence="1">
    <location>
        <begin position="1896"/>
        <end position="1910"/>
    </location>
</feature>
<feature type="compositionally biased region" description="Polar residues" evidence="1">
    <location>
        <begin position="1911"/>
        <end position="1920"/>
    </location>
</feature>
<feature type="region of interest" description="Disordered" evidence="1">
    <location>
        <begin position="316"/>
        <end position="346"/>
    </location>
</feature>
<accession>A0A653CQD3</accession>
<feature type="compositionally biased region" description="Polar residues" evidence="1">
    <location>
        <begin position="103"/>
        <end position="119"/>
    </location>
</feature>
<feature type="region of interest" description="Disordered" evidence="1">
    <location>
        <begin position="623"/>
        <end position="647"/>
    </location>
</feature>
<sequence length="1980" mass="216887">MFGKCQQLLPTSWKCWTIFCCISASIAVVNSAVLAQLARANQARVVARQTTQMQMAQARANAAAAAARTRAHALLGPGARLGLARHGGILGDAQRVTRGSGDFFNNENVPTLDQNTLNNDIEDGNNRATTESEQVVLDEQLGTTMDQEAFDNRGNLLSNQGVKTAVVQEPGANCGCKRRIVIIPEETGKDMHHSNCFTVLSDNPVEARMISDQNQDIDMQGSGNLATLSRASSSEIGESEGDAEFSSNQQEAELPLMDVGVIDSQDDAEVGAERFHHGHDLIHKKLHKNQQPTFQNAHQTPVNIHVTQNQHLLVSRSSSADRGQGEEHEDSERNQQPITHNDQVGATQPIDNQARNVEQVTTPAAQTKQVIGHVSEDKTEISGTTSRPLLDAKTDAPSEQVGSIFSQSLNDEQVGMPLSTPSTSDQAIDENDEQVGAPLDDLVEKIEARLSERLGAERTHHIHEMLHKNLHRPQAASHHAQVVAPVNVHVIQNQHAIVAPRMSAADQGSENKEPSSNNSTGVVASTTGPSTPVDKPGSENEHVGASAPNERLDNEEKVGAPAPTKQSDDDEPVGAFLHQNIHGGVFVPRPIVHHGFGLRPAGVIHHNQHSIFGFRSASGEEDGSAAVMEPSNNGTIDVQPQTDRPSETATMDINNGGPRVPENAAQDNIHPSTTVSSEVEDENHLISTTSMPLEKPISHNIEQMTDAKNDDQLGAERTAHLIHKIHNKLHGPTQTRPQTIPVDIHVVQNQGAAMIPRESSDQEAVTAKVETTDAKNDEQVGDERTAHLIHKIHNKLHGPTQTRPQTIPVNIHVTQNQGAVVVPRESSGQEAVTAKVETTDAKNDEQVGDERTAHLIHKIHNKLHGPTQTRPQAIPVNIHVTQNQGAVVVPRESSGQEAVTAKVETTDAKNDEQVGDERTAHLIHKIHNKLHGPPETRPQTIPVNIHVVQNQGAMIPRESSGQETVTTEVNEHLSIESNATRPDSEAPSSARHLNHGLFHHRHEHIHSTGTDLSGISSFLNNFSSGIASNVNVHQNQNANVSPQNPSSVTNVNVVQNQNAAVDSQRPTTFIPSTAAATNVDVFQNQNAAVAPQRPSTLIPLAAGGSTNVEVFQNQNAVVGPQRPTTFIPSSGGSTNVNVFQNQNAAVGQQTTSGFVPVSNFGGASTNWNQGIQSTNIVQDQKAVILPSTSHVGGLSVGTHGYYQGLPSIQKPFGHVSGHASLFQSQSATIGRNADINQAMEDVDVPDLEVKKGNLIDGDDSNADSDEVLGTYLHPHDPYYDNDNPDKTKVIDLIEDKKRIITKMIDSIKEKHDKILDSLKPKLEVKKHKKYYPKPQYPEEPLYHQYPSYAHDYNDQVPDVSWEYDPSYRANSREESDTSISAEDDSIEIARDEISTKEDKRNIDSDKLQRNLIYVRKNQWFPDSLRFVRSTKANLDNLLKKEEDAVADLKKYVKRDEDLMMIDYVAEKMIDDINQNMGLGEKRDKLLLTDPNTKLDMTKTLENVGTVARSAIEHQRAPLYHFRNAVGSVRDAVVATMKIPNQNFIIPAQYEIVSQQDAPLLASRFGGDDKCSDDPVTDTFQRVGSVVRSTIKSGQEAIGHIGQAANHARTAIQTTHQSAPRLRLSNIPARVQTPRLSSRMGGDETVGEPEPKNFVNLGRIMDAVGISNPDSTVGSESIVFVPRSRMAAMRNRFRIPQAQPPKRNQQDPVVGATIKNLREAQQTVGADSLGDLLKRMRDGLQGFVKHDILGIEDDEVQKVQEKKGNKQPIIGSRSSILSTEVQPKQSKKSTNPRKTSNVTQTEMSGQDDIVGSGLPLAPELLHPFMNRATSDQEKKFLDMFNTNSRNQRSNDEHLGDVLGAINPVMFQRVFQEKLKTENSTTDENTPHDVFHHHHDGHSHGAHEVTDRDQYAKSENVSTSMKIQGPFLKPFMGQPSKKNKEVFFSQFQRSSNDQSKENAEKREGEDASAMQSVEGNDLQDTL</sequence>
<gene>
    <name evidence="2" type="ORF">CALMAC_LOCUS10998</name>
</gene>
<feature type="region of interest" description="Disordered" evidence="1">
    <location>
        <begin position="417"/>
        <end position="436"/>
    </location>
</feature>
<dbReference type="OrthoDB" id="6784809at2759"/>
<feature type="region of interest" description="Disordered" evidence="1">
    <location>
        <begin position="1876"/>
        <end position="1980"/>
    </location>
</feature>
<feature type="compositionally biased region" description="Polar residues" evidence="1">
    <location>
        <begin position="1771"/>
        <end position="1783"/>
    </location>
</feature>
<evidence type="ECO:0000256" key="1">
    <source>
        <dbReference type="SAM" id="MobiDB-lite"/>
    </source>
</evidence>
<feature type="compositionally biased region" description="Polar residues" evidence="1">
    <location>
        <begin position="1791"/>
        <end position="1803"/>
    </location>
</feature>
<feature type="region of interest" description="Disordered" evidence="1">
    <location>
        <begin position="101"/>
        <end position="131"/>
    </location>
</feature>
<feature type="compositionally biased region" description="Polar residues" evidence="1">
    <location>
        <begin position="630"/>
        <end position="647"/>
    </location>
</feature>
<feature type="compositionally biased region" description="Polar residues" evidence="1">
    <location>
        <begin position="514"/>
        <end position="530"/>
    </location>
</feature>
<proteinExistence type="predicted"/>
<feature type="region of interest" description="Disordered" evidence="1">
    <location>
        <begin position="501"/>
        <end position="572"/>
    </location>
</feature>
<feature type="compositionally biased region" description="Basic and acidic residues" evidence="1">
    <location>
        <begin position="323"/>
        <end position="333"/>
    </location>
</feature>
<feature type="compositionally biased region" description="Polar residues" evidence="1">
    <location>
        <begin position="334"/>
        <end position="346"/>
    </location>
</feature>
<evidence type="ECO:0000313" key="3">
    <source>
        <dbReference type="Proteomes" id="UP000410492"/>
    </source>
</evidence>
<protein>
    <submittedName>
        <fullName evidence="2">Uncharacterized protein</fullName>
    </submittedName>
</protein>
<feature type="region of interest" description="Disordered" evidence="1">
    <location>
        <begin position="1758"/>
        <end position="1807"/>
    </location>
</feature>
<organism evidence="2 3">
    <name type="scientific">Callosobruchus maculatus</name>
    <name type="common">Southern cowpea weevil</name>
    <name type="synonym">Pulse bruchid</name>
    <dbReference type="NCBI Taxonomy" id="64391"/>
    <lineage>
        <taxon>Eukaryota</taxon>
        <taxon>Metazoa</taxon>
        <taxon>Ecdysozoa</taxon>
        <taxon>Arthropoda</taxon>
        <taxon>Hexapoda</taxon>
        <taxon>Insecta</taxon>
        <taxon>Pterygota</taxon>
        <taxon>Neoptera</taxon>
        <taxon>Endopterygota</taxon>
        <taxon>Coleoptera</taxon>
        <taxon>Polyphaga</taxon>
        <taxon>Cucujiformia</taxon>
        <taxon>Chrysomeloidea</taxon>
        <taxon>Chrysomelidae</taxon>
        <taxon>Bruchinae</taxon>
        <taxon>Bruchini</taxon>
        <taxon>Callosobruchus</taxon>
    </lineage>
</organism>
<keyword evidence="3" id="KW-1185">Reference proteome</keyword>
<name>A0A653CQD3_CALMS</name>
<dbReference type="Proteomes" id="UP000410492">
    <property type="component" value="Unassembled WGS sequence"/>
</dbReference>
<evidence type="ECO:0000313" key="2">
    <source>
        <dbReference type="EMBL" id="VEN50125.1"/>
    </source>
</evidence>
<dbReference type="EMBL" id="CAACVG010008518">
    <property type="protein sequence ID" value="VEN50125.1"/>
    <property type="molecule type" value="Genomic_DNA"/>
</dbReference>